<dbReference type="SMART" id="SM01011">
    <property type="entry name" value="AMP_N"/>
    <property type="match status" value="1"/>
</dbReference>
<dbReference type="Bgee" id="ENSNBRG00000008227">
    <property type="expression patterns" value="Expressed in muscle tissue and 9 other cell types or tissues"/>
</dbReference>
<evidence type="ECO:0000256" key="11">
    <source>
        <dbReference type="ARBA" id="ARBA00044141"/>
    </source>
</evidence>
<dbReference type="Gene3D" id="3.40.350.10">
    <property type="entry name" value="Creatinase/prolidase N-terminal domain"/>
    <property type="match status" value="1"/>
</dbReference>
<dbReference type="GO" id="GO:0070006">
    <property type="term" value="F:metalloaminopeptidase activity"/>
    <property type="evidence" value="ECO:0007669"/>
    <property type="project" value="InterPro"/>
</dbReference>
<keyword evidence="19" id="KW-1185">Reference proteome</keyword>
<protein>
    <recommendedName>
        <fullName evidence="11">Xaa-Pro dipeptidase</fullName>
        <ecNumber evidence="10">3.4.13.9</ecNumber>
    </recommendedName>
    <alternativeName>
        <fullName evidence="14">Imidodipeptidase</fullName>
    </alternativeName>
    <alternativeName>
        <fullName evidence="12">Peptidase D</fullName>
    </alternativeName>
    <alternativeName>
        <fullName evidence="13">Proline dipeptidase</fullName>
    </alternativeName>
</protein>
<evidence type="ECO:0000256" key="16">
    <source>
        <dbReference type="RuleBase" id="RU000590"/>
    </source>
</evidence>
<reference evidence="18" key="1">
    <citation type="submission" date="2025-08" db="UniProtKB">
        <authorList>
            <consortium name="Ensembl"/>
        </authorList>
    </citation>
    <scope>IDENTIFICATION</scope>
</reference>
<dbReference type="SUPFAM" id="SSF55920">
    <property type="entry name" value="Creatinase/aminopeptidase"/>
    <property type="match status" value="1"/>
</dbReference>
<evidence type="ECO:0000256" key="12">
    <source>
        <dbReference type="ARBA" id="ARBA00044252"/>
    </source>
</evidence>
<evidence type="ECO:0000313" key="18">
    <source>
        <dbReference type="Ensembl" id="ENSNBRP00000010577.1"/>
    </source>
</evidence>
<dbReference type="GO" id="GO:0006508">
    <property type="term" value="P:proteolysis"/>
    <property type="evidence" value="ECO:0007669"/>
    <property type="project" value="UniProtKB-KW"/>
</dbReference>
<evidence type="ECO:0000256" key="9">
    <source>
        <dbReference type="ARBA" id="ARBA00043990"/>
    </source>
</evidence>
<dbReference type="PROSITE" id="PS00491">
    <property type="entry name" value="PROLINE_PEPTIDASE"/>
    <property type="match status" value="1"/>
</dbReference>
<evidence type="ECO:0000256" key="15">
    <source>
        <dbReference type="ARBA" id="ARBA00048994"/>
    </source>
</evidence>
<keyword evidence="8" id="KW-0464">Manganese</keyword>
<evidence type="ECO:0000256" key="1">
    <source>
        <dbReference type="ARBA" id="ARBA00001936"/>
    </source>
</evidence>
<dbReference type="InterPro" id="IPR052433">
    <property type="entry name" value="X-Pro_dipept-like"/>
</dbReference>
<evidence type="ECO:0000256" key="4">
    <source>
        <dbReference type="ARBA" id="ARBA00022723"/>
    </source>
</evidence>
<dbReference type="Ensembl" id="ENSNBRT00000010871.1">
    <property type="protein sequence ID" value="ENSNBRP00000010577.1"/>
    <property type="gene ID" value="ENSNBRG00000008227.1"/>
</dbReference>
<dbReference type="InterPro" id="IPR001131">
    <property type="entry name" value="Peptidase_M24B_aminopep-P_CS"/>
</dbReference>
<keyword evidence="4 16" id="KW-0479">Metal-binding</keyword>
<feature type="domain" description="Aminopeptidase P N-terminal" evidence="17">
    <location>
        <begin position="18"/>
        <end position="145"/>
    </location>
</feature>
<dbReference type="Pfam" id="PF05195">
    <property type="entry name" value="AMP_N"/>
    <property type="match status" value="1"/>
</dbReference>
<dbReference type="Gene3D" id="3.90.230.10">
    <property type="entry name" value="Creatinase/methionine aminopeptidase superfamily"/>
    <property type="match status" value="1"/>
</dbReference>
<comment type="subunit">
    <text evidence="2">Homodimer.</text>
</comment>
<dbReference type="PANTHER" id="PTHR48480">
    <property type="match status" value="1"/>
</dbReference>
<comment type="similarity">
    <text evidence="9">Belongs to the peptidase M24B family. Eukaryotic-type prolidase subfamily.</text>
</comment>
<dbReference type="InterPro" id="IPR007865">
    <property type="entry name" value="Aminopep_P_N"/>
</dbReference>
<evidence type="ECO:0000256" key="13">
    <source>
        <dbReference type="ARBA" id="ARBA00044284"/>
    </source>
</evidence>
<dbReference type="SUPFAM" id="SSF53092">
    <property type="entry name" value="Creatinase/prolidase N-terminal domain"/>
    <property type="match status" value="1"/>
</dbReference>
<evidence type="ECO:0000313" key="19">
    <source>
        <dbReference type="Proteomes" id="UP000261580"/>
    </source>
</evidence>
<dbReference type="GO" id="GO:0030145">
    <property type="term" value="F:manganese ion binding"/>
    <property type="evidence" value="ECO:0007669"/>
    <property type="project" value="InterPro"/>
</dbReference>
<dbReference type="InterPro" id="IPR029149">
    <property type="entry name" value="Creatin/AminoP/Spt16_N"/>
</dbReference>
<dbReference type="FunFam" id="3.90.230.10:FF:000002">
    <property type="entry name" value="Xaa-Pro aminopeptidase 3"/>
    <property type="match status" value="1"/>
</dbReference>
<name>A0A3Q4H2L8_NEOBR</name>
<evidence type="ECO:0000256" key="5">
    <source>
        <dbReference type="ARBA" id="ARBA00022801"/>
    </source>
</evidence>
<keyword evidence="7" id="KW-0482">Metalloprotease</keyword>
<evidence type="ECO:0000256" key="10">
    <source>
        <dbReference type="ARBA" id="ARBA00044051"/>
    </source>
</evidence>
<dbReference type="InterPro" id="IPR000994">
    <property type="entry name" value="Pept_M24"/>
</dbReference>
<dbReference type="PANTHER" id="PTHR48480:SF2">
    <property type="entry name" value="PEPTIDASE D"/>
    <property type="match status" value="1"/>
</dbReference>
<evidence type="ECO:0000256" key="6">
    <source>
        <dbReference type="ARBA" id="ARBA00022997"/>
    </source>
</evidence>
<dbReference type="GO" id="GO:0102009">
    <property type="term" value="F:proline dipeptidase activity"/>
    <property type="evidence" value="ECO:0007669"/>
    <property type="project" value="UniProtKB-EC"/>
</dbReference>
<keyword evidence="5" id="KW-0378">Hydrolase</keyword>
<proteinExistence type="inferred from homology"/>
<evidence type="ECO:0000256" key="2">
    <source>
        <dbReference type="ARBA" id="ARBA00011738"/>
    </source>
</evidence>
<dbReference type="Pfam" id="PF00557">
    <property type="entry name" value="Peptidase_M24"/>
    <property type="match status" value="1"/>
</dbReference>
<keyword evidence="3" id="KW-0645">Protease</keyword>
<reference evidence="18" key="2">
    <citation type="submission" date="2025-09" db="UniProtKB">
        <authorList>
            <consortium name="Ensembl"/>
        </authorList>
    </citation>
    <scope>IDENTIFICATION</scope>
</reference>
<keyword evidence="6" id="KW-0224">Dipeptidase</keyword>
<evidence type="ECO:0000256" key="7">
    <source>
        <dbReference type="ARBA" id="ARBA00023049"/>
    </source>
</evidence>
<accession>A0A3Q4H2L8</accession>
<dbReference type="CDD" id="cd01087">
    <property type="entry name" value="Prolidase"/>
    <property type="match status" value="1"/>
</dbReference>
<organism evidence="18 19">
    <name type="scientific">Neolamprologus brichardi</name>
    <name type="common">Fairy cichlid</name>
    <name type="synonym">Lamprologus brichardi</name>
    <dbReference type="NCBI Taxonomy" id="32507"/>
    <lineage>
        <taxon>Eukaryota</taxon>
        <taxon>Metazoa</taxon>
        <taxon>Chordata</taxon>
        <taxon>Craniata</taxon>
        <taxon>Vertebrata</taxon>
        <taxon>Euteleostomi</taxon>
        <taxon>Actinopterygii</taxon>
        <taxon>Neopterygii</taxon>
        <taxon>Teleostei</taxon>
        <taxon>Neoteleostei</taxon>
        <taxon>Acanthomorphata</taxon>
        <taxon>Ovalentaria</taxon>
        <taxon>Cichlomorphae</taxon>
        <taxon>Cichliformes</taxon>
        <taxon>Cichlidae</taxon>
        <taxon>African cichlids</taxon>
        <taxon>Pseudocrenilabrinae</taxon>
        <taxon>Lamprologini</taxon>
        <taxon>Neolamprologus</taxon>
    </lineage>
</organism>
<dbReference type="STRING" id="32507.ENSNBRP00000010577"/>
<evidence type="ECO:0000256" key="3">
    <source>
        <dbReference type="ARBA" id="ARBA00022670"/>
    </source>
</evidence>
<dbReference type="EC" id="3.4.13.9" evidence="10"/>
<sequence length="460" mass="51235">MAAAAQPVYWLGNDTLRVSAALFAENRRRLCQGLKAKDGVVPKSVVVLQGGEQTQRYCTDTDVLFRQESFFHWAFGVTEADCYGAIDVDSGKSILFVPKLPESYATWMGEKIHQFSFSLRSIFCVLYGCRSTVICNVIFLVRETAGYSFSVCSRVVKTDMELEVLRYTNRVSSEAHKMVMKHVKPGKKEYEMESLFQHYCYTKGGMRHTSYTCICGTGNNSSVLHYGHAGAPNDKTITDGDMCLFDMGGEYYCYSSDITCSFPANGKFTPDQRAIYEAVLKASRAVMAALRPGVKWTDMHRVADRVHLEELVKIGILHGSVEDMMKVHLGSVFMPHGLGHLLGIDVHDVGGYPEGIERIDEPGLKSLRMGRLVQERMVLTVEPGIYFINHLLNQALANPAQSCFIDNQVLARFRGFGGVRIEDDIAVTADGIELMTCVPRTVEEIEAFMADSTKPFSPVV</sequence>
<dbReference type="GeneTree" id="ENSGT00940000153657"/>
<evidence type="ECO:0000259" key="17">
    <source>
        <dbReference type="SMART" id="SM01011"/>
    </source>
</evidence>
<dbReference type="AlphaFoldDB" id="A0A3Q4H2L8"/>
<comment type="cofactor">
    <cofactor evidence="1">
        <name>Mn(2+)</name>
        <dbReference type="ChEBI" id="CHEBI:29035"/>
    </cofactor>
</comment>
<comment type="catalytic activity">
    <reaction evidence="15">
        <text>Xaa-L-Pro dipeptide + H2O = an L-alpha-amino acid + L-proline</text>
        <dbReference type="Rhea" id="RHEA:76407"/>
        <dbReference type="ChEBI" id="CHEBI:15377"/>
        <dbReference type="ChEBI" id="CHEBI:59869"/>
        <dbReference type="ChEBI" id="CHEBI:60039"/>
        <dbReference type="ChEBI" id="CHEBI:195196"/>
        <dbReference type="EC" id="3.4.13.9"/>
    </reaction>
</comment>
<evidence type="ECO:0000256" key="14">
    <source>
        <dbReference type="ARBA" id="ARBA00044351"/>
    </source>
</evidence>
<evidence type="ECO:0000256" key="8">
    <source>
        <dbReference type="ARBA" id="ARBA00023211"/>
    </source>
</evidence>
<dbReference type="Proteomes" id="UP000261580">
    <property type="component" value="Unassembled WGS sequence"/>
</dbReference>
<dbReference type="InterPro" id="IPR036005">
    <property type="entry name" value="Creatinase/aminopeptidase-like"/>
</dbReference>
<dbReference type="OMA" id="DAHALFF"/>